<dbReference type="RefSeq" id="WP_125551663.1">
    <property type="nucleotide sequence ID" value="NZ_JBHSSL010000027.1"/>
</dbReference>
<dbReference type="Gene3D" id="2.60.40.1240">
    <property type="match status" value="1"/>
</dbReference>
<protein>
    <submittedName>
        <fullName evidence="5">DUF5067 domain-containing protein</fullName>
    </submittedName>
</protein>
<evidence type="ECO:0000256" key="2">
    <source>
        <dbReference type="SAM" id="Coils"/>
    </source>
</evidence>
<dbReference type="Pfam" id="PF16729">
    <property type="entry name" value="DUF5067"/>
    <property type="match status" value="1"/>
</dbReference>
<evidence type="ECO:0000259" key="4">
    <source>
        <dbReference type="Pfam" id="PF16729"/>
    </source>
</evidence>
<dbReference type="InterPro" id="IPR031989">
    <property type="entry name" value="DUF5067"/>
</dbReference>
<evidence type="ECO:0000313" key="6">
    <source>
        <dbReference type="Proteomes" id="UP001596289"/>
    </source>
</evidence>
<organism evidence="5 6">
    <name type="scientific">Loigolactobacillus jiayinensis</name>
    <dbReference type="NCBI Taxonomy" id="2486016"/>
    <lineage>
        <taxon>Bacteria</taxon>
        <taxon>Bacillati</taxon>
        <taxon>Bacillota</taxon>
        <taxon>Bacilli</taxon>
        <taxon>Lactobacillales</taxon>
        <taxon>Lactobacillaceae</taxon>
        <taxon>Loigolactobacillus</taxon>
    </lineage>
</organism>
<accession>A0ABW1RDU3</accession>
<evidence type="ECO:0000256" key="1">
    <source>
        <dbReference type="ARBA" id="ARBA00022729"/>
    </source>
</evidence>
<gene>
    <name evidence="5" type="ORF">ACFQGP_04850</name>
</gene>
<evidence type="ECO:0000313" key="5">
    <source>
        <dbReference type="EMBL" id="MFC6169908.1"/>
    </source>
</evidence>
<keyword evidence="6" id="KW-1185">Reference proteome</keyword>
<evidence type="ECO:0000256" key="3">
    <source>
        <dbReference type="SAM" id="SignalP"/>
    </source>
</evidence>
<name>A0ABW1RDU3_9LACO</name>
<feature type="coiled-coil region" evidence="2">
    <location>
        <begin position="72"/>
        <end position="99"/>
    </location>
</feature>
<keyword evidence="2" id="KW-0175">Coiled coil</keyword>
<feature type="signal peptide" evidence="3">
    <location>
        <begin position="1"/>
        <end position="19"/>
    </location>
</feature>
<dbReference type="InterPro" id="IPR029050">
    <property type="entry name" value="Immunoprotect_excell_Ig-like"/>
</dbReference>
<dbReference type="Proteomes" id="UP001596289">
    <property type="component" value="Unassembled WGS sequence"/>
</dbReference>
<comment type="caution">
    <text evidence="5">The sequence shown here is derived from an EMBL/GenBank/DDBJ whole genome shotgun (WGS) entry which is preliminary data.</text>
</comment>
<keyword evidence="1 3" id="KW-0732">Signal</keyword>
<reference evidence="6" key="1">
    <citation type="journal article" date="2019" name="Int. J. Syst. Evol. Microbiol.">
        <title>The Global Catalogue of Microorganisms (GCM) 10K type strain sequencing project: providing services to taxonomists for standard genome sequencing and annotation.</title>
        <authorList>
            <consortium name="The Broad Institute Genomics Platform"/>
            <consortium name="The Broad Institute Genome Sequencing Center for Infectious Disease"/>
            <person name="Wu L."/>
            <person name="Ma J."/>
        </authorList>
    </citation>
    <scope>NUCLEOTIDE SEQUENCE [LARGE SCALE GENOMIC DNA]</scope>
    <source>
        <strain evidence="6">CCM 8904</strain>
    </source>
</reference>
<proteinExistence type="predicted"/>
<feature type="chain" id="PRO_5047225961" evidence="3">
    <location>
        <begin position="20"/>
        <end position="304"/>
    </location>
</feature>
<feature type="domain" description="DUF5067" evidence="4">
    <location>
        <begin position="169"/>
        <end position="280"/>
    </location>
</feature>
<dbReference type="EMBL" id="JBHSSL010000027">
    <property type="protein sequence ID" value="MFC6169908.1"/>
    <property type="molecule type" value="Genomic_DNA"/>
</dbReference>
<sequence>MHKIGLTVMALLSATLLLAGCHSQESSNGNAAQSSSTSRNMSTYELQRKYVALTDATMKPVTLVNQQSKSASNQLSDALDTATQSIDQLNTDLKRNRTQPKLTKALLHYSKTSSSLLSNIQNADNSSYSKSFLNLNTEAQQLAKKYFNGEEPDSLKDVLAYQAANNTYASGNTLNTKDFQLKFSKIQIVSDDSSGKVILFTYTFQNKSKTALTPATILQQYGDFQQDGTKLTEGAPAASYQQSETDYATENTQAKTAVPAGKTVTAVVSLTLKDETSTVEYIGTNPSNKESIGTISINLQQKNS</sequence>
<dbReference type="PROSITE" id="PS51257">
    <property type="entry name" value="PROKAR_LIPOPROTEIN"/>
    <property type="match status" value="1"/>
</dbReference>